<dbReference type="EMBL" id="JACEFO010001864">
    <property type="protein sequence ID" value="KAF8698503.1"/>
    <property type="molecule type" value="Genomic_DNA"/>
</dbReference>
<feature type="compositionally biased region" description="Low complexity" evidence="6">
    <location>
        <begin position="754"/>
        <end position="776"/>
    </location>
</feature>
<keyword evidence="4" id="KW-0804">Transcription</keyword>
<evidence type="ECO:0000256" key="5">
    <source>
        <dbReference type="ARBA" id="ARBA00023242"/>
    </source>
</evidence>
<evidence type="ECO:0000256" key="2">
    <source>
        <dbReference type="ARBA" id="ARBA00023125"/>
    </source>
</evidence>
<dbReference type="Pfam" id="PF05920">
    <property type="entry name" value="Homeobox_KN"/>
    <property type="match status" value="1"/>
</dbReference>
<dbReference type="Pfam" id="PF07526">
    <property type="entry name" value="POX"/>
    <property type="match status" value="2"/>
</dbReference>
<feature type="domain" description="POX" evidence="7">
    <location>
        <begin position="348"/>
        <end position="460"/>
    </location>
</feature>
<dbReference type="Proteomes" id="UP000636709">
    <property type="component" value="Unassembled WGS sequence"/>
</dbReference>
<evidence type="ECO:0000256" key="1">
    <source>
        <dbReference type="ARBA" id="ARBA00023015"/>
    </source>
</evidence>
<keyword evidence="9" id="KW-1185">Reference proteome</keyword>
<keyword evidence="5" id="KW-0539">Nucleus</keyword>
<dbReference type="PANTHER" id="PTHR11850">
    <property type="entry name" value="HOMEOBOX PROTEIN TRANSCRIPTION FACTORS"/>
    <property type="match status" value="1"/>
</dbReference>
<evidence type="ECO:0000256" key="4">
    <source>
        <dbReference type="ARBA" id="ARBA00023163"/>
    </source>
</evidence>
<reference evidence="8" key="1">
    <citation type="submission" date="2020-07" db="EMBL/GenBank/DDBJ databases">
        <title>Genome sequence and genetic diversity analysis of an under-domesticated orphan crop, white fonio (Digitaria exilis).</title>
        <authorList>
            <person name="Bennetzen J.L."/>
            <person name="Chen S."/>
            <person name="Ma X."/>
            <person name="Wang X."/>
            <person name="Yssel A.E.J."/>
            <person name="Chaluvadi S.R."/>
            <person name="Johnson M."/>
            <person name="Gangashetty P."/>
            <person name="Hamidou F."/>
            <person name="Sanogo M.D."/>
            <person name="Zwaenepoel A."/>
            <person name="Wallace J."/>
            <person name="Van De Peer Y."/>
            <person name="Van Deynze A."/>
        </authorList>
    </citation>
    <scope>NUCLEOTIDE SEQUENCE</scope>
    <source>
        <tissue evidence="8">Leaves</tissue>
    </source>
</reference>
<evidence type="ECO:0000313" key="8">
    <source>
        <dbReference type="EMBL" id="KAF8698503.1"/>
    </source>
</evidence>
<gene>
    <name evidence="8" type="ORF">HU200_035247</name>
</gene>
<comment type="caution">
    <text evidence="8">The sequence shown here is derived from an EMBL/GenBank/DDBJ whole genome shotgun (WGS) entry which is preliminary data.</text>
</comment>
<dbReference type="GO" id="GO:0006355">
    <property type="term" value="P:regulation of DNA-templated transcription"/>
    <property type="evidence" value="ECO:0007669"/>
    <property type="project" value="InterPro"/>
</dbReference>
<dbReference type="GO" id="GO:0003677">
    <property type="term" value="F:DNA binding"/>
    <property type="evidence" value="ECO:0007669"/>
    <property type="project" value="UniProtKB-KW"/>
</dbReference>
<evidence type="ECO:0000256" key="6">
    <source>
        <dbReference type="SAM" id="MobiDB-lite"/>
    </source>
</evidence>
<evidence type="ECO:0000256" key="3">
    <source>
        <dbReference type="ARBA" id="ARBA00023155"/>
    </source>
</evidence>
<dbReference type="SMART" id="SM00574">
    <property type="entry name" value="POX"/>
    <property type="match status" value="2"/>
</dbReference>
<evidence type="ECO:0000259" key="7">
    <source>
        <dbReference type="SMART" id="SM00574"/>
    </source>
</evidence>
<feature type="domain" description="POX" evidence="7">
    <location>
        <begin position="478"/>
        <end position="588"/>
    </location>
</feature>
<feature type="region of interest" description="Disordered" evidence="6">
    <location>
        <begin position="376"/>
        <end position="413"/>
    </location>
</feature>
<organism evidence="8 9">
    <name type="scientific">Digitaria exilis</name>
    <dbReference type="NCBI Taxonomy" id="1010633"/>
    <lineage>
        <taxon>Eukaryota</taxon>
        <taxon>Viridiplantae</taxon>
        <taxon>Streptophyta</taxon>
        <taxon>Embryophyta</taxon>
        <taxon>Tracheophyta</taxon>
        <taxon>Spermatophyta</taxon>
        <taxon>Magnoliopsida</taxon>
        <taxon>Liliopsida</taxon>
        <taxon>Poales</taxon>
        <taxon>Poaceae</taxon>
        <taxon>PACMAD clade</taxon>
        <taxon>Panicoideae</taxon>
        <taxon>Panicodae</taxon>
        <taxon>Paniceae</taxon>
        <taxon>Anthephorinae</taxon>
        <taxon>Digitaria</taxon>
    </lineage>
</organism>
<dbReference type="AlphaFoldDB" id="A0A835BIR8"/>
<dbReference type="Gene3D" id="1.10.10.60">
    <property type="entry name" value="Homeodomain-like"/>
    <property type="match status" value="1"/>
</dbReference>
<proteinExistence type="predicted"/>
<dbReference type="OrthoDB" id="10056939at2759"/>
<keyword evidence="2" id="KW-0238">DNA-binding</keyword>
<dbReference type="InterPro" id="IPR006563">
    <property type="entry name" value="POX_dom"/>
</dbReference>
<feature type="region of interest" description="Disordered" evidence="6">
    <location>
        <begin position="745"/>
        <end position="795"/>
    </location>
</feature>
<protein>
    <recommendedName>
        <fullName evidence="7">POX domain-containing protein</fullName>
    </recommendedName>
</protein>
<dbReference type="InterPro" id="IPR050224">
    <property type="entry name" value="TALE_homeobox"/>
</dbReference>
<name>A0A835BIR8_9POAL</name>
<evidence type="ECO:0000313" key="9">
    <source>
        <dbReference type="Proteomes" id="UP000636709"/>
    </source>
</evidence>
<accession>A0A835BIR8</accession>
<keyword evidence="3" id="KW-0371">Homeobox</keyword>
<sequence length="945" mass="100701">MTVTWTLPRIEVGPRWAPSWPPTGCFLMAFSWQPWATDILLDRLPGPTVGGSGPGSQAPSESLLTIPGAVAGRSSKQQEHARLGLGRVRGGSAIVQGGPALPCPARAHAIQDSKCARLLAKHARWSTSVVVQVSKWDRASYTGLISERAEYMSTTGPRSPHRLARKSYGPELSLAPRCVVIAADAAAAPRPRRFLFFLSSAPQGLFVQRMAHDPSLAYADYFAAAAGGGVTTLVPEVVDAGDDDAGDHLHLYGGVQAHHQHGLDMFGIRGLMPVGAHGKAAALGEFALAEHHHHLGGHNNQAPLMTSLSLHGPADAAAALALHHHQQQQLGVSALGGLHHEWPSQHQQGAAGWHLRGSRFLRPTQQLLQEFCSLPVEDASNSKPPTTTTKPASEDGGGAGEGSSSSPPSAQIQAMDAAELQRLKAKLYAMLQEVRSVLLSSLIAHHSQLAITEYSTATCEAGDDRHGQLIPFWDLTSPSAFGNLQSSILPLAADVATRQYRPITVQRAAAQDSAELAGLHRSTASPLSPLYRQPLVVERRYRRYREQMRAVAGSFEAVAGERAAAAYTRLASRTISKHFRSLRDGVAAQMQAVRRALGEKDTDGGPAAAGTMAIKGETTPRLRVLDQCLRQHRAYQAGVLESQPWRPQRGLPERAVSILRAWLFEHFLHPDVDKHILARQTGLSRSQSTVSVSTLVRANVARRKGILSTTNVSCARPPRVGVSNWFINARVRLWKPMVEEMYNEEMKDPQQEGSCSNANNNNANPSSYSASELGQQGRSGGASGADQEGGERKPTPAQLVVHDAGSLASVVSIGSSRDPQNINFDSMMDGHIDFGAYNDDHHHGFGAATGGGVSLTLGLQQHADDPHGGVNVAFAAGTTSSAAHEFLFMAGGEQQQMVAGGGVHHGHQGQFVGAGMEGDAVAASHYHRGLSAAATGFQLLHDLAG</sequence>
<keyword evidence="1" id="KW-0805">Transcription regulation</keyword>
<dbReference type="InterPro" id="IPR008422">
    <property type="entry name" value="KN_HD"/>
</dbReference>